<feature type="region of interest" description="Disordered" evidence="1">
    <location>
        <begin position="292"/>
        <end position="374"/>
    </location>
</feature>
<feature type="region of interest" description="Disordered" evidence="1">
    <location>
        <begin position="199"/>
        <end position="273"/>
    </location>
</feature>
<dbReference type="EMBL" id="JAERRJ010000019">
    <property type="protein sequence ID" value="MBL1079755.1"/>
    <property type="molecule type" value="Genomic_DNA"/>
</dbReference>
<keyword evidence="3" id="KW-1185">Reference proteome</keyword>
<accession>A0ABS1MI86</accession>
<name>A0ABS1MI86_9NOCA</name>
<feature type="compositionally biased region" description="Basic and acidic residues" evidence="1">
    <location>
        <begin position="294"/>
        <end position="314"/>
    </location>
</feature>
<feature type="compositionally biased region" description="Low complexity" evidence="1">
    <location>
        <begin position="342"/>
        <end position="356"/>
    </location>
</feature>
<comment type="caution">
    <text evidence="2">The sequence shown here is derived from an EMBL/GenBank/DDBJ whole genome shotgun (WGS) entry which is preliminary data.</text>
</comment>
<feature type="compositionally biased region" description="Low complexity" evidence="1">
    <location>
        <begin position="511"/>
        <end position="524"/>
    </location>
</feature>
<sequence>MGGRTTERGSFPAEEERRRLALPSPFRIRGYGAVRRQTRSAGKTQCGNPGRRPIEVSDEQSFTEWVLDTWDKFGKKDPEPLELLSAPTLTLGGNLPQGDTGFRWTSAVEAMNTYAAGFNTIDDKVRDLVNVRIPEINQAARASIKALIEAINRWALQAQSEPEYIEAITRGFGEVQGVFDRVDEEMWWLAEKKLMEDDLKGTRNNGDGQNGGMPDPDDIPELPPIPDPPPLPDPTPLPEPTPVPTPTPVPDLPGLGSGGQGNGGGSTGMLGMGNDLMSQLMTQMAMRNLFDRGSSFDDRDELERGRRDFERDSELTALPPVQTTAPAAATPWTTSNPPPVTVQPAAAAEVAPAGTVPGEGSGSQTGTRVPDADGNVDYPFYDNRSQRVSAIVAQALDVAFASTDSTSAQIAYAGTTARWAEAEEGTPERAGSPVGPFEVMTGDVATWTKRSAMVVSFGSDGTGTIEAIIDGQFQILEVHDATGELQMSGKDGDFGMFAGFCHPPGIEMSNASAAADTAPTPGAGEQSPVLPADALPA</sequence>
<gene>
    <name evidence="2" type="ORF">JK358_35675</name>
</gene>
<feature type="region of interest" description="Disordered" evidence="1">
    <location>
        <begin position="509"/>
        <end position="537"/>
    </location>
</feature>
<organism evidence="2 3">
    <name type="scientific">Nocardia acididurans</name>
    <dbReference type="NCBI Taxonomy" id="2802282"/>
    <lineage>
        <taxon>Bacteria</taxon>
        <taxon>Bacillati</taxon>
        <taxon>Actinomycetota</taxon>
        <taxon>Actinomycetes</taxon>
        <taxon>Mycobacteriales</taxon>
        <taxon>Nocardiaceae</taxon>
        <taxon>Nocardia</taxon>
    </lineage>
</organism>
<feature type="compositionally biased region" description="Pro residues" evidence="1">
    <location>
        <begin position="221"/>
        <end position="251"/>
    </location>
</feature>
<protein>
    <submittedName>
        <fullName evidence="2">Uncharacterized protein</fullName>
    </submittedName>
</protein>
<dbReference type="Proteomes" id="UP000602198">
    <property type="component" value="Unassembled WGS sequence"/>
</dbReference>
<dbReference type="RefSeq" id="WP_201957288.1">
    <property type="nucleotide sequence ID" value="NZ_JAERRJ010000019.1"/>
</dbReference>
<proteinExistence type="predicted"/>
<feature type="region of interest" description="Disordered" evidence="1">
    <location>
        <begin position="1"/>
        <end position="22"/>
    </location>
</feature>
<feature type="compositionally biased region" description="Low complexity" evidence="1">
    <location>
        <begin position="316"/>
        <end position="335"/>
    </location>
</feature>
<feature type="compositionally biased region" description="Gly residues" evidence="1">
    <location>
        <begin position="255"/>
        <end position="271"/>
    </location>
</feature>
<evidence type="ECO:0000313" key="2">
    <source>
        <dbReference type="EMBL" id="MBL1079755.1"/>
    </source>
</evidence>
<evidence type="ECO:0000313" key="3">
    <source>
        <dbReference type="Proteomes" id="UP000602198"/>
    </source>
</evidence>
<evidence type="ECO:0000256" key="1">
    <source>
        <dbReference type="SAM" id="MobiDB-lite"/>
    </source>
</evidence>
<reference evidence="2 3" key="1">
    <citation type="submission" date="2021-01" db="EMBL/GenBank/DDBJ databases">
        <title>WGS of actinomycetes isolated from Thailand.</title>
        <authorList>
            <person name="Thawai C."/>
        </authorList>
    </citation>
    <scope>NUCLEOTIDE SEQUENCE [LARGE SCALE GENOMIC DNA]</scope>
    <source>
        <strain evidence="2 3">LPG 2</strain>
    </source>
</reference>